<gene>
    <name evidence="3" type="ORF">RVIR1_11940</name>
</gene>
<name>A0A2Z5UVK8_9COXI</name>
<feature type="region of interest" description="Disordered" evidence="1">
    <location>
        <begin position="202"/>
        <end position="230"/>
    </location>
</feature>
<dbReference type="EMBL" id="AP018005">
    <property type="protein sequence ID" value="BBB15656.1"/>
    <property type="molecule type" value="Genomic_DNA"/>
</dbReference>
<accession>A0A2Z5UVK8</accession>
<feature type="transmembrane region" description="Helical" evidence="2">
    <location>
        <begin position="135"/>
        <end position="155"/>
    </location>
</feature>
<reference evidence="3 4" key="1">
    <citation type="submission" date="2017-03" db="EMBL/GenBank/DDBJ databases">
        <title>The genome sequence of Candidatus Rickettsiella viridis.</title>
        <authorList>
            <person name="Nikoh N."/>
            <person name="Tsuchida T."/>
            <person name="Yamaguchi K."/>
            <person name="Maeda T."/>
            <person name="Shigenobu S."/>
            <person name="Fukatsu T."/>
        </authorList>
    </citation>
    <scope>NUCLEOTIDE SEQUENCE [LARGE SCALE GENOMIC DNA]</scope>
    <source>
        <strain evidence="3 4">Ap-RA04</strain>
    </source>
</reference>
<organism evidence="3 4">
    <name type="scientific">Candidatus Rickettsiella viridis</name>
    <dbReference type="NCBI Taxonomy" id="676208"/>
    <lineage>
        <taxon>Bacteria</taxon>
        <taxon>Pseudomonadati</taxon>
        <taxon>Pseudomonadota</taxon>
        <taxon>Gammaproteobacteria</taxon>
        <taxon>Legionellales</taxon>
        <taxon>Coxiellaceae</taxon>
        <taxon>Rickettsiella</taxon>
    </lineage>
</organism>
<feature type="compositionally biased region" description="Polar residues" evidence="1">
    <location>
        <begin position="218"/>
        <end position="230"/>
    </location>
</feature>
<keyword evidence="2" id="KW-0812">Transmembrane</keyword>
<keyword evidence="2" id="KW-1133">Transmembrane helix</keyword>
<keyword evidence="4" id="KW-1185">Reference proteome</keyword>
<evidence type="ECO:0000256" key="1">
    <source>
        <dbReference type="SAM" id="MobiDB-lite"/>
    </source>
</evidence>
<dbReference type="Proteomes" id="UP000282483">
    <property type="component" value="Chromosome"/>
</dbReference>
<evidence type="ECO:0000313" key="4">
    <source>
        <dbReference type="Proteomes" id="UP000282483"/>
    </source>
</evidence>
<proteinExistence type="predicted"/>
<evidence type="ECO:0000313" key="3">
    <source>
        <dbReference type="EMBL" id="BBB15656.1"/>
    </source>
</evidence>
<dbReference type="KEGG" id="rvi:RVIR1_11940"/>
<feature type="transmembrane region" description="Helical" evidence="2">
    <location>
        <begin position="95"/>
        <end position="115"/>
    </location>
</feature>
<evidence type="ECO:0000256" key="2">
    <source>
        <dbReference type="SAM" id="Phobius"/>
    </source>
</evidence>
<dbReference type="AlphaFoldDB" id="A0A2Z5UVK8"/>
<sequence length="230" mass="25591">MPNNINERYRIANSTVLRMLSSKVFQDYINVYAEEEGCLSVSVLEERIPLHCDLGAIHSAFEQLQQSGQNPTELLTRLGNYIQSEPDVPPYLEPVLIIFFLLIATAVTCLSVFSAHTPPSNNDTVDDSTTLAVDSAIGVIPIVLVLSFSVGYAIWRLSSCLLEFLQLPKTPTETESLNDLKRFMATREENTTQTETGFNHSSLFSINRAGPSREPTDKQASQSYQSISRL</sequence>
<keyword evidence="2" id="KW-0472">Membrane</keyword>
<protein>
    <submittedName>
        <fullName evidence="3">Uncharacterized protein</fullName>
    </submittedName>
</protein>